<dbReference type="Pfam" id="PF13374">
    <property type="entry name" value="TPR_10"/>
    <property type="match status" value="1"/>
</dbReference>
<reference evidence="7" key="2">
    <citation type="submission" date="2020-09" db="EMBL/GenBank/DDBJ databases">
        <authorList>
            <person name="Sun Q."/>
            <person name="Zhou Y."/>
        </authorList>
    </citation>
    <scope>NUCLEOTIDE SEQUENCE</scope>
    <source>
        <strain evidence="7">CGMCC 1.12408</strain>
    </source>
</reference>
<evidence type="ECO:0000256" key="3">
    <source>
        <dbReference type="ARBA" id="ARBA00022737"/>
    </source>
</evidence>
<keyword evidence="3" id="KW-0677">Repeat</keyword>
<keyword evidence="4 6" id="KW-0802">TPR repeat</keyword>
<feature type="repeat" description="TPR" evidence="6">
    <location>
        <begin position="258"/>
        <end position="291"/>
    </location>
</feature>
<gene>
    <name evidence="7" type="ORF">GCM10008025_14190</name>
</gene>
<dbReference type="PANTHER" id="PTHR46630:SF1">
    <property type="entry name" value="TETRATRICOPEPTIDE REPEAT PROTEIN 29"/>
    <property type="match status" value="1"/>
</dbReference>
<comment type="subcellular location">
    <subcellularLocation>
        <location evidence="1">Cytoplasm</location>
    </subcellularLocation>
</comment>
<dbReference type="GO" id="GO:0005737">
    <property type="term" value="C:cytoplasm"/>
    <property type="evidence" value="ECO:0007669"/>
    <property type="project" value="UniProtKB-SubCell"/>
</dbReference>
<comment type="caution">
    <text evidence="7">The sequence shown here is derived from an EMBL/GenBank/DDBJ whole genome shotgun (WGS) entry which is preliminary data.</text>
</comment>
<dbReference type="InterPro" id="IPR051476">
    <property type="entry name" value="Bac_ResReg_Asp_Phosphatase"/>
</dbReference>
<evidence type="ECO:0000313" key="8">
    <source>
        <dbReference type="Proteomes" id="UP000613512"/>
    </source>
</evidence>
<proteinExistence type="inferred from homology"/>
<dbReference type="Gene3D" id="1.25.40.10">
    <property type="entry name" value="Tetratricopeptide repeat domain"/>
    <property type="match status" value="2"/>
</dbReference>
<dbReference type="PROSITE" id="PS50005">
    <property type="entry name" value="TPR"/>
    <property type="match status" value="4"/>
</dbReference>
<sequence>MSTVDIFNLDENINEFIQDDNKEDLLVIVGEFKQGHFLHVLSKIKAYQDKYEVNNGLARIFSLLKATCYSQTGEGKKASDIVSNMYENTNKAAIDDLILYGNLAYMCDYKLSRRIMSDVVSRLSDDKGIDYNQSARAYLILGQAEENLDKIRRAVKYYNRSLDYLQKEQPQDNELILFINYKLGGLYSKINEIDKAIQYLEQTIQLADESNQEVKINCFVSIGKLYGSSNHYEKANSYLKKAIPMLESSNLAGKFVHAEAYSELAYNNFDQKQYDEAIPLYEKAIGIYEKLPNNSKKTIGMMYMQYSYCMEHKKNPEKLLAATNYEKAISFLEKSNDKELIQSALGDVISFFERTGNKKKKRQYENRFVQLINERAN</sequence>
<evidence type="ECO:0008006" key="9">
    <source>
        <dbReference type="Google" id="ProtNLM"/>
    </source>
</evidence>
<comment type="similarity">
    <text evidence="5">Belongs to the Rap family.</text>
</comment>
<organism evidence="7 8">
    <name type="scientific">Ornithinibacillus halotolerans</name>
    <dbReference type="NCBI Taxonomy" id="1274357"/>
    <lineage>
        <taxon>Bacteria</taxon>
        <taxon>Bacillati</taxon>
        <taxon>Bacillota</taxon>
        <taxon>Bacilli</taxon>
        <taxon>Bacillales</taxon>
        <taxon>Bacillaceae</taxon>
        <taxon>Ornithinibacillus</taxon>
    </lineage>
</organism>
<accession>A0A916RUB9</accession>
<protein>
    <recommendedName>
        <fullName evidence="9">Tetratricopeptide repeat protein</fullName>
    </recommendedName>
</protein>
<keyword evidence="8" id="KW-1185">Reference proteome</keyword>
<dbReference type="AlphaFoldDB" id="A0A916RUB9"/>
<feature type="repeat" description="TPR" evidence="6">
    <location>
        <begin position="216"/>
        <end position="249"/>
    </location>
</feature>
<dbReference type="RefSeq" id="WP_188383979.1">
    <property type="nucleotide sequence ID" value="NZ_BMEY01000006.1"/>
</dbReference>
<reference evidence="7" key="1">
    <citation type="journal article" date="2014" name="Int. J. Syst. Evol. Microbiol.">
        <title>Complete genome sequence of Corynebacterium casei LMG S-19264T (=DSM 44701T), isolated from a smear-ripened cheese.</title>
        <authorList>
            <consortium name="US DOE Joint Genome Institute (JGI-PGF)"/>
            <person name="Walter F."/>
            <person name="Albersmeier A."/>
            <person name="Kalinowski J."/>
            <person name="Ruckert C."/>
        </authorList>
    </citation>
    <scope>NUCLEOTIDE SEQUENCE</scope>
    <source>
        <strain evidence="7">CGMCC 1.12408</strain>
    </source>
</reference>
<dbReference type="SMART" id="SM00028">
    <property type="entry name" value="TPR"/>
    <property type="match status" value="4"/>
</dbReference>
<name>A0A916RUB9_9BACI</name>
<dbReference type="PANTHER" id="PTHR46630">
    <property type="entry name" value="TETRATRICOPEPTIDE REPEAT PROTEIN 29"/>
    <property type="match status" value="1"/>
</dbReference>
<evidence type="ECO:0000256" key="2">
    <source>
        <dbReference type="ARBA" id="ARBA00022490"/>
    </source>
</evidence>
<evidence type="ECO:0000256" key="6">
    <source>
        <dbReference type="PROSITE-ProRule" id="PRU00339"/>
    </source>
</evidence>
<dbReference type="SUPFAM" id="SSF48452">
    <property type="entry name" value="TPR-like"/>
    <property type="match status" value="1"/>
</dbReference>
<dbReference type="EMBL" id="BMEY01000006">
    <property type="protein sequence ID" value="GGA71455.1"/>
    <property type="molecule type" value="Genomic_DNA"/>
</dbReference>
<keyword evidence="2" id="KW-0963">Cytoplasm</keyword>
<dbReference type="Pfam" id="PF13181">
    <property type="entry name" value="TPR_8"/>
    <property type="match status" value="3"/>
</dbReference>
<evidence type="ECO:0000313" key="7">
    <source>
        <dbReference type="EMBL" id="GGA71455.1"/>
    </source>
</evidence>
<feature type="repeat" description="TPR" evidence="6">
    <location>
        <begin position="135"/>
        <end position="168"/>
    </location>
</feature>
<dbReference type="InterPro" id="IPR019734">
    <property type="entry name" value="TPR_rpt"/>
</dbReference>
<dbReference type="InterPro" id="IPR011990">
    <property type="entry name" value="TPR-like_helical_dom_sf"/>
</dbReference>
<dbReference type="Proteomes" id="UP000613512">
    <property type="component" value="Unassembled WGS sequence"/>
</dbReference>
<feature type="repeat" description="TPR" evidence="6">
    <location>
        <begin position="177"/>
        <end position="210"/>
    </location>
</feature>
<evidence type="ECO:0000256" key="1">
    <source>
        <dbReference type="ARBA" id="ARBA00004496"/>
    </source>
</evidence>
<evidence type="ECO:0000256" key="5">
    <source>
        <dbReference type="ARBA" id="ARBA00038253"/>
    </source>
</evidence>
<evidence type="ECO:0000256" key="4">
    <source>
        <dbReference type="ARBA" id="ARBA00022803"/>
    </source>
</evidence>